<organism evidence="2 3">
    <name type="scientific">Panagrolaimus superbus</name>
    <dbReference type="NCBI Taxonomy" id="310955"/>
    <lineage>
        <taxon>Eukaryota</taxon>
        <taxon>Metazoa</taxon>
        <taxon>Ecdysozoa</taxon>
        <taxon>Nematoda</taxon>
        <taxon>Chromadorea</taxon>
        <taxon>Rhabditida</taxon>
        <taxon>Tylenchina</taxon>
        <taxon>Panagrolaimomorpha</taxon>
        <taxon>Panagrolaimoidea</taxon>
        <taxon>Panagrolaimidae</taxon>
        <taxon>Panagrolaimus</taxon>
    </lineage>
</organism>
<protein>
    <submittedName>
        <fullName evidence="3">Uncharacterized protein</fullName>
    </submittedName>
</protein>
<feature type="compositionally biased region" description="Basic and acidic residues" evidence="1">
    <location>
        <begin position="50"/>
        <end position="67"/>
    </location>
</feature>
<evidence type="ECO:0000313" key="3">
    <source>
        <dbReference type="WBParaSite" id="PSU_v2.g5440.t1"/>
    </source>
</evidence>
<keyword evidence="2" id="KW-1185">Reference proteome</keyword>
<feature type="compositionally biased region" description="Basic and acidic residues" evidence="1">
    <location>
        <begin position="87"/>
        <end position="98"/>
    </location>
</feature>
<reference evidence="3" key="1">
    <citation type="submission" date="2022-11" db="UniProtKB">
        <authorList>
            <consortium name="WormBaseParasite"/>
        </authorList>
    </citation>
    <scope>IDENTIFICATION</scope>
</reference>
<evidence type="ECO:0000256" key="1">
    <source>
        <dbReference type="SAM" id="MobiDB-lite"/>
    </source>
</evidence>
<proteinExistence type="predicted"/>
<accession>A0A914YY63</accession>
<feature type="compositionally biased region" description="Polar residues" evidence="1">
    <location>
        <begin position="255"/>
        <end position="276"/>
    </location>
</feature>
<sequence>MDENLEIPDTNNRDANFEKLIGEIITNAEPVGPPASKKRKVETKKVVIQKPKEVKEDSEEPEAREAINRILNDAKSLMRQQQQEQEEMIKSRLQDQKNRQNFQTQKLRQQRNAEKPAKAAESKPVANDSGSQSAPVIPNNQKASSNFITNIPQSQPLNRTMSNPSTQATKTITNQQKPTVTISSPSSNLQYAKINSTTSPNTKDTKPIIKNSLPLPQGPGVYILARGQQLIKQPSHVQAEIMAKDMKQKQEEKNAQNLTSPSAGSITPQKPSSRSYVVTHHDLPKNMPVKNEMVRFL</sequence>
<dbReference type="WBParaSite" id="PSU_v2.g5440.t1">
    <property type="protein sequence ID" value="PSU_v2.g5440.t1"/>
    <property type="gene ID" value="PSU_v2.g5440"/>
</dbReference>
<feature type="compositionally biased region" description="Polar residues" evidence="1">
    <location>
        <begin position="128"/>
        <end position="185"/>
    </location>
</feature>
<name>A0A914YY63_9BILA</name>
<dbReference type="Proteomes" id="UP000887577">
    <property type="component" value="Unplaced"/>
</dbReference>
<feature type="compositionally biased region" description="Basic and acidic residues" evidence="1">
    <location>
        <begin position="111"/>
        <end position="121"/>
    </location>
</feature>
<feature type="region of interest" description="Disordered" evidence="1">
    <location>
        <begin position="26"/>
        <end position="185"/>
    </location>
</feature>
<feature type="region of interest" description="Disordered" evidence="1">
    <location>
        <begin position="246"/>
        <end position="276"/>
    </location>
</feature>
<evidence type="ECO:0000313" key="2">
    <source>
        <dbReference type="Proteomes" id="UP000887577"/>
    </source>
</evidence>
<dbReference type="AlphaFoldDB" id="A0A914YY63"/>